<dbReference type="RefSeq" id="WP_184685272.1">
    <property type="nucleotide sequence ID" value="NZ_JACHLL010000007.1"/>
</dbReference>
<reference evidence="1 2" key="1">
    <citation type="submission" date="2020-08" db="EMBL/GenBank/DDBJ databases">
        <title>Functional genomics of gut bacteria from endangered species of beetles.</title>
        <authorList>
            <person name="Carlos-Shanley C."/>
        </authorList>
    </citation>
    <scope>NUCLEOTIDE SEQUENCE [LARGE SCALE GENOMIC DNA]</scope>
    <source>
        <strain evidence="1 2">S00202</strain>
    </source>
</reference>
<comment type="caution">
    <text evidence="1">The sequence shown here is derived from an EMBL/GenBank/DDBJ whole genome shotgun (WGS) entry which is preliminary data.</text>
</comment>
<accession>A0A7X0BWP3</accession>
<organism evidence="1 2">
    <name type="scientific">Pseudomonas fluvialis</name>
    <dbReference type="NCBI Taxonomy" id="1793966"/>
    <lineage>
        <taxon>Bacteria</taxon>
        <taxon>Pseudomonadati</taxon>
        <taxon>Pseudomonadota</taxon>
        <taxon>Gammaproteobacteria</taxon>
        <taxon>Pseudomonadales</taxon>
        <taxon>Pseudomonadaceae</taxon>
        <taxon>Pseudomonas</taxon>
    </lineage>
</organism>
<dbReference type="EMBL" id="JACHLL010000007">
    <property type="protein sequence ID" value="MBB6343215.1"/>
    <property type="molecule type" value="Genomic_DNA"/>
</dbReference>
<evidence type="ECO:0000313" key="2">
    <source>
        <dbReference type="Proteomes" id="UP000557193"/>
    </source>
</evidence>
<protein>
    <submittedName>
        <fullName evidence="1">Putative transcriptional regulator</fullName>
    </submittedName>
</protein>
<evidence type="ECO:0000313" key="1">
    <source>
        <dbReference type="EMBL" id="MBB6343215.1"/>
    </source>
</evidence>
<name>A0A7X0BWP3_9PSED</name>
<dbReference type="AlphaFoldDB" id="A0A7X0BWP3"/>
<proteinExistence type="predicted"/>
<sequence length="459" mass="50847">MPIFIEILHGADSLCGPDARFMLEVIATGSLQAFAPMSEVSVKTLAKCLHLEECVVSDALNELVAVGLMKRFVEQRVGRGGRAAVSYKLCSEACRLPDMEMLSRLHHSDFLRALFSGEDMAFPVIWHEQAAVKVVKEKEGKWQPPGGRGRLSIRNRLLFAALLSRADLFGETQISISELGELTGMRPEQVKNRLHRLMAVGLIRSHVPGLSSSIFAKGRVSSTYFLNVDALAAEGGVAVHMAYYGEAKLFTHADSLWAEIKGRGDLLSYSSEAARVAVHHFFAKQRRAVVMLFQHLLYRYASRLLSCYWHKLASQDPIDDAELRKSIRADFRWPGSEVANELDGGACSDFELVCDHFYRQATEVAREYRTRFGQANWVGFDLARIRILPAADDLGYKVLTIMLRPAPPELGSCSVLLESRPGEVELQSVKAESDLSLKDRVGFGLLALPPGRARAAASQ</sequence>
<keyword evidence="2" id="KW-1185">Reference proteome</keyword>
<gene>
    <name evidence="1" type="ORF">HNP49_003413</name>
</gene>
<dbReference type="Proteomes" id="UP000557193">
    <property type="component" value="Unassembled WGS sequence"/>
</dbReference>